<feature type="domain" description="DNA binding HTH" evidence="2">
    <location>
        <begin position="204"/>
        <end position="228"/>
    </location>
</feature>
<sequence>MRGWVERHPVRATRLRLHPVSLTALRYAPVAAHPHPPALAVAVPEGPDVLALARLAVALTRYDVCILPVAPATLAWTRMALQQARAALNTPLLLLVHEVKAPAIEDLLSLGAWDFMTQPVCLESLRVRLGRLARPAAGRDALREPAAAYGAASAAAAGRCRPGAARQRPSGAPAEHGWAGARHHAHRGALEPFRAAKARVVDGFERDYIRHALSRHGGNVAQAARACSKHRRAFWALMRKHGIEAAPYRQAAQAHRD</sequence>
<dbReference type="SUPFAM" id="SSF52172">
    <property type="entry name" value="CheY-like"/>
    <property type="match status" value="1"/>
</dbReference>
<feature type="compositionally biased region" description="Low complexity" evidence="1">
    <location>
        <begin position="160"/>
        <end position="169"/>
    </location>
</feature>
<keyword evidence="4" id="KW-1185">Reference proteome</keyword>
<protein>
    <recommendedName>
        <fullName evidence="2">DNA binding HTH domain-containing protein</fullName>
    </recommendedName>
</protein>
<evidence type="ECO:0000259" key="2">
    <source>
        <dbReference type="Pfam" id="PF02954"/>
    </source>
</evidence>
<evidence type="ECO:0000313" key="4">
    <source>
        <dbReference type="Proteomes" id="UP000235994"/>
    </source>
</evidence>
<accession>A0A2N8KIX8</accession>
<dbReference type="GO" id="GO:0043565">
    <property type="term" value="F:sequence-specific DNA binding"/>
    <property type="evidence" value="ECO:0007669"/>
    <property type="project" value="InterPro"/>
</dbReference>
<proteinExistence type="predicted"/>
<evidence type="ECO:0000313" key="3">
    <source>
        <dbReference type="EMBL" id="PND33419.1"/>
    </source>
</evidence>
<dbReference type="InterPro" id="IPR009057">
    <property type="entry name" value="Homeodomain-like_sf"/>
</dbReference>
<dbReference type="Proteomes" id="UP000235994">
    <property type="component" value="Unassembled WGS sequence"/>
</dbReference>
<feature type="region of interest" description="Disordered" evidence="1">
    <location>
        <begin position="160"/>
        <end position="183"/>
    </location>
</feature>
<dbReference type="SUPFAM" id="SSF46689">
    <property type="entry name" value="Homeodomain-like"/>
    <property type="match status" value="1"/>
</dbReference>
<gene>
    <name evidence="3" type="ORF">C1I89_13105</name>
</gene>
<dbReference type="InterPro" id="IPR011006">
    <property type="entry name" value="CheY-like_superfamily"/>
</dbReference>
<organism evidence="3 4">
    <name type="scientific">Achromobacter pulmonis</name>
    <dbReference type="NCBI Taxonomy" id="1389932"/>
    <lineage>
        <taxon>Bacteria</taxon>
        <taxon>Pseudomonadati</taxon>
        <taxon>Pseudomonadota</taxon>
        <taxon>Betaproteobacteria</taxon>
        <taxon>Burkholderiales</taxon>
        <taxon>Alcaligenaceae</taxon>
        <taxon>Achromobacter</taxon>
    </lineage>
</organism>
<dbReference type="Gene3D" id="1.10.10.60">
    <property type="entry name" value="Homeodomain-like"/>
    <property type="match status" value="1"/>
</dbReference>
<dbReference type="InterPro" id="IPR002197">
    <property type="entry name" value="HTH_Fis"/>
</dbReference>
<reference evidence="3 4" key="1">
    <citation type="submission" date="2018-01" db="EMBL/GenBank/DDBJ databases">
        <title>The draft genome of an aniline degradation strain ANB-1.</title>
        <authorList>
            <person name="Zhang L."/>
            <person name="Jiang J."/>
        </authorList>
    </citation>
    <scope>NUCLEOTIDE SEQUENCE [LARGE SCALE GENOMIC DNA]</scope>
    <source>
        <strain evidence="3 4">ANB-1</strain>
    </source>
</reference>
<name>A0A2N8KIX8_9BURK</name>
<dbReference type="Pfam" id="PF02954">
    <property type="entry name" value="HTH_8"/>
    <property type="match status" value="1"/>
</dbReference>
<evidence type="ECO:0000256" key="1">
    <source>
        <dbReference type="SAM" id="MobiDB-lite"/>
    </source>
</evidence>
<comment type="caution">
    <text evidence="3">The sequence shown here is derived from an EMBL/GenBank/DDBJ whole genome shotgun (WGS) entry which is preliminary data.</text>
</comment>
<dbReference type="AlphaFoldDB" id="A0A2N8KIX8"/>
<dbReference type="EMBL" id="POQS01000003">
    <property type="protein sequence ID" value="PND33419.1"/>
    <property type="molecule type" value="Genomic_DNA"/>
</dbReference>